<keyword evidence="2" id="KW-1185">Reference proteome</keyword>
<dbReference type="OrthoDB" id="4633509at2759"/>
<evidence type="ECO:0000313" key="1">
    <source>
        <dbReference type="EMBL" id="KAH7272716.1"/>
    </source>
</evidence>
<reference evidence="1" key="1">
    <citation type="journal article" date="2021" name="Nat. Commun.">
        <title>Genetic determinants of endophytism in the Arabidopsis root mycobiome.</title>
        <authorList>
            <person name="Mesny F."/>
            <person name="Miyauchi S."/>
            <person name="Thiergart T."/>
            <person name="Pickel B."/>
            <person name="Atanasova L."/>
            <person name="Karlsson M."/>
            <person name="Huettel B."/>
            <person name="Barry K.W."/>
            <person name="Haridas S."/>
            <person name="Chen C."/>
            <person name="Bauer D."/>
            <person name="Andreopoulos W."/>
            <person name="Pangilinan J."/>
            <person name="LaButti K."/>
            <person name="Riley R."/>
            <person name="Lipzen A."/>
            <person name="Clum A."/>
            <person name="Drula E."/>
            <person name="Henrissat B."/>
            <person name="Kohler A."/>
            <person name="Grigoriev I.V."/>
            <person name="Martin F.M."/>
            <person name="Hacquard S."/>
        </authorList>
    </citation>
    <scope>NUCLEOTIDE SEQUENCE</scope>
    <source>
        <strain evidence="1">FSSC 5 MPI-SDFR-AT-0091</strain>
    </source>
</reference>
<comment type="caution">
    <text evidence="1">The sequence shown here is derived from an EMBL/GenBank/DDBJ whole genome shotgun (WGS) entry which is preliminary data.</text>
</comment>
<sequence length="279" mass="32521">MCILCLCKRQLYLTTQFRCCADILHAILLFLVMSCNLELMLNLEWRVYVLPDHRAVHHGLVPEVSGMLPYMSRMANEQQASSAMSLTERISWQPPEPSPWLARFEARCHKAKQQPFLDERPMSEAVSSCAWRNFRQPRLGHFEHQGKVNFKRLLGYGVDGIVWKVAIDECVYALKVFWDNKPPEGTRYWSVQRECQNVSLLEMMRFAIENSSNPIRLHPQPQTHRDALANLHTFSDGGRERQSFRDTPGAIEYNTPPRFRRCYGWMMISGEELYTLPGR</sequence>
<protein>
    <submittedName>
        <fullName evidence="1">Uncharacterized protein</fullName>
    </submittedName>
</protein>
<evidence type="ECO:0000313" key="2">
    <source>
        <dbReference type="Proteomes" id="UP000736672"/>
    </source>
</evidence>
<dbReference type="EMBL" id="JAGTJS010000003">
    <property type="protein sequence ID" value="KAH7272716.1"/>
    <property type="molecule type" value="Genomic_DNA"/>
</dbReference>
<accession>A0A9P9L205</accession>
<dbReference type="Pfam" id="PF13095">
    <property type="entry name" value="FTA2"/>
    <property type="match status" value="1"/>
</dbReference>
<dbReference type="AlphaFoldDB" id="A0A9P9L205"/>
<name>A0A9P9L205_FUSSL</name>
<proteinExistence type="predicted"/>
<dbReference type="Proteomes" id="UP000736672">
    <property type="component" value="Unassembled WGS sequence"/>
</dbReference>
<gene>
    <name evidence="1" type="ORF">B0J15DRAFT_482643</name>
</gene>
<organism evidence="1 2">
    <name type="scientific">Fusarium solani</name>
    <name type="common">Filamentous fungus</name>
    <dbReference type="NCBI Taxonomy" id="169388"/>
    <lineage>
        <taxon>Eukaryota</taxon>
        <taxon>Fungi</taxon>
        <taxon>Dikarya</taxon>
        <taxon>Ascomycota</taxon>
        <taxon>Pezizomycotina</taxon>
        <taxon>Sordariomycetes</taxon>
        <taxon>Hypocreomycetidae</taxon>
        <taxon>Hypocreales</taxon>
        <taxon>Nectriaceae</taxon>
        <taxon>Fusarium</taxon>
        <taxon>Fusarium solani species complex</taxon>
    </lineage>
</organism>
<dbReference type="InterPro" id="IPR025213">
    <property type="entry name" value="Sim4_Fta2"/>
</dbReference>